<dbReference type="EMBL" id="CP081294">
    <property type="protein sequence ID" value="QZD94965.1"/>
    <property type="molecule type" value="Genomic_DNA"/>
</dbReference>
<dbReference type="Proteomes" id="UP000824321">
    <property type="component" value="Chromosome"/>
</dbReference>
<evidence type="ECO:0000313" key="2">
    <source>
        <dbReference type="EMBL" id="QZD94965.1"/>
    </source>
</evidence>
<feature type="chain" id="PRO_5045738041" description="DUF3887 domain-containing protein" evidence="1">
    <location>
        <begin position="20"/>
        <end position="124"/>
    </location>
</feature>
<evidence type="ECO:0000313" key="3">
    <source>
        <dbReference type="Proteomes" id="UP000824321"/>
    </source>
</evidence>
<proteinExistence type="predicted"/>
<keyword evidence="1" id="KW-0732">Signal</keyword>
<name>A0ABX9A110_9SPHN</name>
<keyword evidence="3" id="KW-1185">Reference proteome</keyword>
<protein>
    <recommendedName>
        <fullName evidence="4">DUF3887 domain-containing protein</fullName>
    </recommendedName>
</protein>
<dbReference type="RefSeq" id="WP_221430708.1">
    <property type="nucleotide sequence ID" value="NZ_CP081294.1"/>
</dbReference>
<reference evidence="2 3" key="1">
    <citation type="submission" date="2021-08" db="EMBL/GenBank/DDBJ databases">
        <title>Comparative Genomics Analysis of the Genus Qipengyuania Reveals Extensive Genetic Diversity and Metabolic Versatility, Including the Description of Fifteen Novel Species.</title>
        <authorList>
            <person name="Liu Y."/>
        </authorList>
    </citation>
    <scope>NUCLEOTIDE SEQUENCE [LARGE SCALE GENOMIC DNA]</scope>
    <source>
        <strain evidence="2 3">1NDH1</strain>
    </source>
</reference>
<accession>A0ABX9A110</accession>
<feature type="signal peptide" evidence="1">
    <location>
        <begin position="1"/>
        <end position="19"/>
    </location>
</feature>
<evidence type="ECO:0000256" key="1">
    <source>
        <dbReference type="SAM" id="SignalP"/>
    </source>
</evidence>
<sequence>MKTILTGAVLLACSTSLSAGQDPKVDVAKRFADAVKGESAFVGSDFVRAPSVEEQEQLKSLYANCSNRYPRRVLDREKPDTIVILWKCPDVDGDAPLAISLVFEQNDIAQVRLHNTDLRTQGAS</sequence>
<organism evidence="2 3">
    <name type="scientific">Qipengyuania gelatinilytica</name>
    <dbReference type="NCBI Taxonomy" id="2867231"/>
    <lineage>
        <taxon>Bacteria</taxon>
        <taxon>Pseudomonadati</taxon>
        <taxon>Pseudomonadota</taxon>
        <taxon>Alphaproteobacteria</taxon>
        <taxon>Sphingomonadales</taxon>
        <taxon>Erythrobacteraceae</taxon>
        <taxon>Qipengyuania</taxon>
    </lineage>
</organism>
<gene>
    <name evidence="2" type="ORF">K3136_12945</name>
</gene>
<evidence type="ECO:0008006" key="4">
    <source>
        <dbReference type="Google" id="ProtNLM"/>
    </source>
</evidence>